<dbReference type="InterPro" id="IPR016187">
    <property type="entry name" value="CTDL_fold"/>
</dbReference>
<dbReference type="PANTHER" id="PTHR22802:SF396">
    <property type="entry name" value="C-TYPE LECTIN DOMAIN-CONTAINING PROTEIN"/>
    <property type="match status" value="1"/>
</dbReference>
<dbReference type="InterPro" id="IPR013783">
    <property type="entry name" value="Ig-like_fold"/>
</dbReference>
<dbReference type="InterPro" id="IPR036179">
    <property type="entry name" value="Ig-like_dom_sf"/>
</dbReference>
<comment type="caution">
    <text evidence="4">The sequence shown here is derived from an EMBL/GenBank/DDBJ whole genome shotgun (WGS) entry which is preliminary data.</text>
</comment>
<evidence type="ECO:0000313" key="4">
    <source>
        <dbReference type="EMBL" id="KAK8749198.1"/>
    </source>
</evidence>
<feature type="domain" description="C-type lectin" evidence="2">
    <location>
        <begin position="133"/>
        <end position="257"/>
    </location>
</feature>
<feature type="chain" id="PRO_5043687862" description="C-type lectin" evidence="1">
    <location>
        <begin position="26"/>
        <end position="266"/>
    </location>
</feature>
<dbReference type="InterPro" id="IPR051004">
    <property type="entry name" value="DC-SIGN_domain-containing"/>
</dbReference>
<dbReference type="Pfam" id="PF00059">
    <property type="entry name" value="Lectin_C"/>
    <property type="match status" value="1"/>
</dbReference>
<dbReference type="InterPro" id="IPR003599">
    <property type="entry name" value="Ig_sub"/>
</dbReference>
<dbReference type="Gene3D" id="2.60.40.10">
    <property type="entry name" value="Immunoglobulins"/>
    <property type="match status" value="1"/>
</dbReference>
<dbReference type="PROSITE" id="PS50835">
    <property type="entry name" value="IG_LIKE"/>
    <property type="match status" value="1"/>
</dbReference>
<dbReference type="Gene3D" id="3.10.100.10">
    <property type="entry name" value="Mannose-Binding Protein A, subunit A"/>
    <property type="match status" value="1"/>
</dbReference>
<name>A0AAW0YBR1_CHEQU</name>
<accession>A0AAW0YBR1</accession>
<organism evidence="4 5">
    <name type="scientific">Cherax quadricarinatus</name>
    <name type="common">Australian red claw crayfish</name>
    <dbReference type="NCBI Taxonomy" id="27406"/>
    <lineage>
        <taxon>Eukaryota</taxon>
        <taxon>Metazoa</taxon>
        <taxon>Ecdysozoa</taxon>
        <taxon>Arthropoda</taxon>
        <taxon>Crustacea</taxon>
        <taxon>Multicrustacea</taxon>
        <taxon>Malacostraca</taxon>
        <taxon>Eumalacostraca</taxon>
        <taxon>Eucarida</taxon>
        <taxon>Decapoda</taxon>
        <taxon>Pleocyemata</taxon>
        <taxon>Astacidea</taxon>
        <taxon>Parastacoidea</taxon>
        <taxon>Parastacidae</taxon>
        <taxon>Cherax</taxon>
    </lineage>
</organism>
<dbReference type="EMBL" id="JARKIK010000010">
    <property type="protein sequence ID" value="KAK8749198.1"/>
    <property type="molecule type" value="Genomic_DNA"/>
</dbReference>
<dbReference type="InterPro" id="IPR007110">
    <property type="entry name" value="Ig-like_dom"/>
</dbReference>
<dbReference type="AlphaFoldDB" id="A0AAW0YBR1"/>
<feature type="signal peptide" evidence="1">
    <location>
        <begin position="1"/>
        <end position="25"/>
    </location>
</feature>
<evidence type="ECO:0000313" key="5">
    <source>
        <dbReference type="Proteomes" id="UP001445076"/>
    </source>
</evidence>
<evidence type="ECO:0000256" key="1">
    <source>
        <dbReference type="SAM" id="SignalP"/>
    </source>
</evidence>
<dbReference type="Proteomes" id="UP001445076">
    <property type="component" value="Unassembled WGS sequence"/>
</dbReference>
<dbReference type="CDD" id="cd00037">
    <property type="entry name" value="CLECT"/>
    <property type="match status" value="1"/>
</dbReference>
<gene>
    <name evidence="4" type="ORF">OTU49_015726</name>
</gene>
<dbReference type="SUPFAM" id="SSF48726">
    <property type="entry name" value="Immunoglobulin"/>
    <property type="match status" value="1"/>
</dbReference>
<dbReference type="InterPro" id="IPR016186">
    <property type="entry name" value="C-type_lectin-like/link_sf"/>
</dbReference>
<proteinExistence type="predicted"/>
<dbReference type="SMART" id="SM00034">
    <property type="entry name" value="CLECT"/>
    <property type="match status" value="1"/>
</dbReference>
<feature type="domain" description="Ig-like" evidence="3">
    <location>
        <begin position="25"/>
        <end position="124"/>
    </location>
</feature>
<evidence type="ECO:0000259" key="2">
    <source>
        <dbReference type="PROSITE" id="PS50041"/>
    </source>
</evidence>
<keyword evidence="1" id="KW-0732">Signal</keyword>
<dbReference type="InterPro" id="IPR001304">
    <property type="entry name" value="C-type_lectin-like"/>
</dbReference>
<reference evidence="4 5" key="1">
    <citation type="journal article" date="2024" name="BMC Genomics">
        <title>Genome assembly of redclaw crayfish (Cherax quadricarinatus) provides insights into its immune adaptation and hypoxia tolerance.</title>
        <authorList>
            <person name="Liu Z."/>
            <person name="Zheng J."/>
            <person name="Li H."/>
            <person name="Fang K."/>
            <person name="Wang S."/>
            <person name="He J."/>
            <person name="Zhou D."/>
            <person name="Weng S."/>
            <person name="Chi M."/>
            <person name="Gu Z."/>
            <person name="He J."/>
            <person name="Li F."/>
            <person name="Wang M."/>
        </authorList>
    </citation>
    <scope>NUCLEOTIDE SEQUENCE [LARGE SCALE GENOMIC DNA]</scope>
    <source>
        <strain evidence="4">ZL_2023a</strain>
    </source>
</reference>
<dbReference type="PANTHER" id="PTHR22802">
    <property type="entry name" value="C-TYPE LECTIN SUPERFAMILY MEMBER"/>
    <property type="match status" value="1"/>
</dbReference>
<sequence length="266" mass="29983">RNFDMGRLGCLLATVVLSLASSLDASLIFDAADITVTSGESLTLSCGVKQDFHLCFWDHEDRRSFQVDNVHSGVHPGMRAPEDLTDNQCGIVIDSVSVEDSGAWTCRVFLTGRGGELRNSKTVAACHDSFVSLGGGCFHFNEDLWLDWYDARFYCQNLGTSEFTSDLASVDDCDQLTAIRNHIVSEYGPLWHWLGGTDAAQEDNWYWVTGGSVPRDLPFWYPDHPYNNEERNCLYMEKYSGYFWDNDCEEAGPFICEEFPVPLLHK</sequence>
<protein>
    <recommendedName>
        <fullName evidence="6">C-type lectin</fullName>
    </recommendedName>
</protein>
<feature type="non-terminal residue" evidence="4">
    <location>
        <position position="1"/>
    </location>
</feature>
<evidence type="ECO:0008006" key="6">
    <source>
        <dbReference type="Google" id="ProtNLM"/>
    </source>
</evidence>
<keyword evidence="5" id="KW-1185">Reference proteome</keyword>
<evidence type="ECO:0000259" key="3">
    <source>
        <dbReference type="PROSITE" id="PS50835"/>
    </source>
</evidence>
<dbReference type="SMART" id="SM00409">
    <property type="entry name" value="IG"/>
    <property type="match status" value="1"/>
</dbReference>
<dbReference type="PROSITE" id="PS50041">
    <property type="entry name" value="C_TYPE_LECTIN_2"/>
    <property type="match status" value="1"/>
</dbReference>
<dbReference type="SUPFAM" id="SSF56436">
    <property type="entry name" value="C-type lectin-like"/>
    <property type="match status" value="1"/>
</dbReference>